<dbReference type="InterPro" id="IPR058894">
    <property type="entry name" value="PhiTE_211_coil-containing-like"/>
</dbReference>
<dbReference type="RefSeq" id="WP_208713472.1">
    <property type="nucleotide sequence ID" value="NZ_CP024768.1"/>
</dbReference>
<dbReference type="AlphaFoldDB" id="A0A6B9G2G9"/>
<accession>A0A6B9G2G9</accession>
<evidence type="ECO:0000313" key="1">
    <source>
        <dbReference type="EMBL" id="QGY29363.1"/>
    </source>
</evidence>
<name>A0A6B9G2G9_PANCY</name>
<proteinExistence type="predicted"/>
<dbReference type="Proteomes" id="UP000502005">
    <property type="component" value="Chromosome"/>
</dbReference>
<sequence length="116" mass="12678">MSQTAYNNLMAQIKQAQAAANIQKQKEQVQDFIKKSSDAMQDLDKLIDQFGDGILKASSNGKKIKSRGIALTHKDQGYSANNRPISLLTKSVNGKIKVEINKACRSLIATKLEGGK</sequence>
<dbReference type="EMBL" id="CP024768">
    <property type="protein sequence ID" value="QGY29363.1"/>
    <property type="molecule type" value="Genomic_DNA"/>
</dbReference>
<reference evidence="1 2" key="1">
    <citation type="submission" date="2017-11" db="EMBL/GenBank/DDBJ databases">
        <title>Genome sequence of Pantoea cypripedii NE1.</title>
        <authorList>
            <person name="Nascimento F.X."/>
        </authorList>
    </citation>
    <scope>NUCLEOTIDE SEQUENCE [LARGE SCALE GENOMIC DNA]</scope>
    <source>
        <strain evidence="1 2">NE1</strain>
    </source>
</reference>
<gene>
    <name evidence="1" type="ORF">CUN67_10635</name>
</gene>
<organism evidence="1 2">
    <name type="scientific">Pantoea cypripedii</name>
    <name type="common">Pectobacterium cypripedii</name>
    <name type="synonym">Erwinia cypripedii</name>
    <dbReference type="NCBI Taxonomy" id="55209"/>
    <lineage>
        <taxon>Bacteria</taxon>
        <taxon>Pseudomonadati</taxon>
        <taxon>Pseudomonadota</taxon>
        <taxon>Gammaproteobacteria</taxon>
        <taxon>Enterobacterales</taxon>
        <taxon>Erwiniaceae</taxon>
        <taxon>Pantoea</taxon>
    </lineage>
</organism>
<protein>
    <submittedName>
        <fullName evidence="1">Uncharacterized protein</fullName>
    </submittedName>
</protein>
<evidence type="ECO:0000313" key="2">
    <source>
        <dbReference type="Proteomes" id="UP000502005"/>
    </source>
</evidence>
<dbReference type="Pfam" id="PF26210">
    <property type="entry name" value="Phage_phiTE_211"/>
    <property type="match status" value="1"/>
</dbReference>